<accession>A0A381T967</accession>
<organism evidence="1">
    <name type="scientific">marine metagenome</name>
    <dbReference type="NCBI Taxonomy" id="408172"/>
    <lineage>
        <taxon>unclassified sequences</taxon>
        <taxon>metagenomes</taxon>
        <taxon>ecological metagenomes</taxon>
    </lineage>
</organism>
<dbReference type="EMBL" id="UINC01004142">
    <property type="protein sequence ID" value="SVA12128.1"/>
    <property type="molecule type" value="Genomic_DNA"/>
</dbReference>
<gene>
    <name evidence="1" type="ORF">METZ01_LOCUS64982</name>
</gene>
<feature type="non-terminal residue" evidence="1">
    <location>
        <position position="99"/>
    </location>
</feature>
<protein>
    <submittedName>
        <fullName evidence="1">Uncharacterized protein</fullName>
    </submittedName>
</protein>
<dbReference type="AlphaFoldDB" id="A0A381T967"/>
<reference evidence="1" key="1">
    <citation type="submission" date="2018-05" db="EMBL/GenBank/DDBJ databases">
        <authorList>
            <person name="Lanie J.A."/>
            <person name="Ng W.-L."/>
            <person name="Kazmierczak K.M."/>
            <person name="Andrzejewski T.M."/>
            <person name="Davidsen T.M."/>
            <person name="Wayne K.J."/>
            <person name="Tettelin H."/>
            <person name="Glass J.I."/>
            <person name="Rusch D."/>
            <person name="Podicherti R."/>
            <person name="Tsui H.-C.T."/>
            <person name="Winkler M.E."/>
        </authorList>
    </citation>
    <scope>NUCLEOTIDE SEQUENCE</scope>
</reference>
<name>A0A381T967_9ZZZZ</name>
<proteinExistence type="predicted"/>
<evidence type="ECO:0000313" key="1">
    <source>
        <dbReference type="EMBL" id="SVA12128.1"/>
    </source>
</evidence>
<sequence>MKILIAFALLFSTPLYAEDVVSSHYICTHKDNNHVRQVKITHQYPGCQVIYIKADETSNIMGEVVWSAQNSTDYCDEKGLAFVEEKLQRKYGWVCLDEL</sequence>